<evidence type="ECO:0000313" key="2">
    <source>
        <dbReference type="EMBL" id="KKM25916.1"/>
    </source>
</evidence>
<protein>
    <recommendedName>
        <fullName evidence="3">Acetyltransferase</fullName>
    </recommendedName>
</protein>
<name>A0A0F9IE53_9ZZZZ</name>
<dbReference type="EMBL" id="LAZR01012613">
    <property type="protein sequence ID" value="KKM25916.1"/>
    <property type="molecule type" value="Genomic_DNA"/>
</dbReference>
<dbReference type="InterPro" id="IPR001451">
    <property type="entry name" value="Hexapep"/>
</dbReference>
<keyword evidence="1" id="KW-0472">Membrane</keyword>
<evidence type="ECO:0008006" key="3">
    <source>
        <dbReference type="Google" id="ProtNLM"/>
    </source>
</evidence>
<keyword evidence="1" id="KW-1133">Transmembrane helix</keyword>
<feature type="transmembrane region" description="Helical" evidence="1">
    <location>
        <begin position="23"/>
        <end position="45"/>
    </location>
</feature>
<dbReference type="Pfam" id="PF00132">
    <property type="entry name" value="Hexapep"/>
    <property type="match status" value="1"/>
</dbReference>
<dbReference type="InterPro" id="IPR011004">
    <property type="entry name" value="Trimer_LpxA-like_sf"/>
</dbReference>
<reference evidence="2" key="1">
    <citation type="journal article" date="2015" name="Nature">
        <title>Complex archaea that bridge the gap between prokaryotes and eukaryotes.</title>
        <authorList>
            <person name="Spang A."/>
            <person name="Saw J.H."/>
            <person name="Jorgensen S.L."/>
            <person name="Zaremba-Niedzwiedzka K."/>
            <person name="Martijn J."/>
            <person name="Lind A.E."/>
            <person name="van Eijk R."/>
            <person name="Schleper C."/>
            <person name="Guy L."/>
            <person name="Ettema T.J."/>
        </authorList>
    </citation>
    <scope>NUCLEOTIDE SEQUENCE</scope>
</reference>
<gene>
    <name evidence="2" type="ORF">LCGC14_1590140</name>
</gene>
<dbReference type="AlphaFoldDB" id="A0A0F9IE53"/>
<dbReference type="Gene3D" id="2.160.10.10">
    <property type="entry name" value="Hexapeptide repeat proteins"/>
    <property type="match status" value="1"/>
</dbReference>
<dbReference type="SUPFAM" id="SSF51161">
    <property type="entry name" value="Trimeric LpxA-like enzymes"/>
    <property type="match status" value="1"/>
</dbReference>
<sequence length="307" mass="36243">MSVPSAMRVGPFTATVLAKKRYIIFYLFLIWVSVLSITLEFWIFWQEIFSWNLLFKWNITHFYIFFPLVALFMYITIVFVSLFFAKVLLIIVNTLHKPREGVFKRDISDKDYCYWSMRNTIKRWPIWLSHRFPFPFLDNICFKVFGVRTKFSNSLFEGWVDTEFIEFGDNVVVGQASIIQSSTIIGNLLIIKKTIIEENVRIGSHAIVMPGAHIRKNCVLAASSVALVGQELEESWIYVGIPAKKFKINRFFEDGLIDKIGKHTEDEEALRKKYEDLYIKRHDERRPLKERLEAKKERRKMSLEEQS</sequence>
<evidence type="ECO:0000256" key="1">
    <source>
        <dbReference type="SAM" id="Phobius"/>
    </source>
</evidence>
<feature type="transmembrane region" description="Helical" evidence="1">
    <location>
        <begin position="65"/>
        <end position="95"/>
    </location>
</feature>
<keyword evidence="1" id="KW-0812">Transmembrane</keyword>
<proteinExistence type="predicted"/>
<organism evidence="2">
    <name type="scientific">marine sediment metagenome</name>
    <dbReference type="NCBI Taxonomy" id="412755"/>
    <lineage>
        <taxon>unclassified sequences</taxon>
        <taxon>metagenomes</taxon>
        <taxon>ecological metagenomes</taxon>
    </lineage>
</organism>
<comment type="caution">
    <text evidence="2">The sequence shown here is derived from an EMBL/GenBank/DDBJ whole genome shotgun (WGS) entry which is preliminary data.</text>
</comment>
<accession>A0A0F9IE53</accession>